<dbReference type="GO" id="GO:0065002">
    <property type="term" value="P:intracellular protein transmembrane transport"/>
    <property type="evidence" value="ECO:0007669"/>
    <property type="project" value="TreeGrafter"/>
</dbReference>
<reference evidence="6" key="1">
    <citation type="submission" date="2018-05" db="EMBL/GenBank/DDBJ databases">
        <authorList>
            <person name="Lanie J.A."/>
            <person name="Ng W.-L."/>
            <person name="Kazmierczak K.M."/>
            <person name="Andrzejewski T.M."/>
            <person name="Davidsen T.M."/>
            <person name="Wayne K.J."/>
            <person name="Tettelin H."/>
            <person name="Glass J.I."/>
            <person name="Rusch D."/>
            <person name="Podicherti R."/>
            <person name="Tsui H.-C.T."/>
            <person name="Winkler M.E."/>
        </authorList>
    </citation>
    <scope>NUCLEOTIDE SEQUENCE</scope>
</reference>
<dbReference type="PRINTS" id="PR01840">
    <property type="entry name" value="TATCFAMILY"/>
</dbReference>
<protein>
    <recommendedName>
        <fullName evidence="7">Sec-independent protein translocase protein TatC</fullName>
    </recommendedName>
</protein>
<evidence type="ECO:0000256" key="1">
    <source>
        <dbReference type="ARBA" id="ARBA00004141"/>
    </source>
</evidence>
<evidence type="ECO:0000313" key="6">
    <source>
        <dbReference type="EMBL" id="SUZ68608.1"/>
    </source>
</evidence>
<comment type="subcellular location">
    <subcellularLocation>
        <location evidence="1">Membrane</location>
        <topology evidence="1">Multi-pass membrane protein</topology>
    </subcellularLocation>
</comment>
<gene>
    <name evidence="6" type="ORF">METZ01_LOCUS21462</name>
</gene>
<evidence type="ECO:0000256" key="4">
    <source>
        <dbReference type="ARBA" id="ARBA00023136"/>
    </source>
</evidence>
<name>A0A381PQ79_9ZZZZ</name>
<evidence type="ECO:0000256" key="3">
    <source>
        <dbReference type="ARBA" id="ARBA00022989"/>
    </source>
</evidence>
<proteinExistence type="inferred from homology"/>
<feature type="transmembrane region" description="Helical" evidence="5">
    <location>
        <begin position="156"/>
        <end position="182"/>
    </location>
</feature>
<keyword evidence="4 5" id="KW-0472">Membrane</keyword>
<feature type="transmembrane region" description="Helical" evidence="5">
    <location>
        <begin position="194"/>
        <end position="210"/>
    </location>
</feature>
<dbReference type="Pfam" id="PF00902">
    <property type="entry name" value="TatC"/>
    <property type="match status" value="1"/>
</dbReference>
<keyword evidence="3 5" id="KW-1133">Transmembrane helix</keyword>
<dbReference type="GO" id="GO:0009977">
    <property type="term" value="F:proton motive force dependent protein transmembrane transporter activity"/>
    <property type="evidence" value="ECO:0007669"/>
    <property type="project" value="TreeGrafter"/>
</dbReference>
<keyword evidence="2 5" id="KW-0812">Transmembrane</keyword>
<feature type="transmembrane region" description="Helical" evidence="5">
    <location>
        <begin position="216"/>
        <end position="236"/>
    </location>
</feature>
<dbReference type="HAMAP" id="MF_00902">
    <property type="entry name" value="TatC"/>
    <property type="match status" value="1"/>
</dbReference>
<accession>A0A381PQ79</accession>
<feature type="transmembrane region" description="Helical" evidence="5">
    <location>
        <begin position="107"/>
        <end position="129"/>
    </location>
</feature>
<evidence type="ECO:0008006" key="7">
    <source>
        <dbReference type="Google" id="ProtNLM"/>
    </source>
</evidence>
<dbReference type="EMBL" id="UINC01001039">
    <property type="protein sequence ID" value="SUZ68608.1"/>
    <property type="molecule type" value="Genomic_DNA"/>
</dbReference>
<dbReference type="PANTHER" id="PTHR30371">
    <property type="entry name" value="SEC-INDEPENDENT PROTEIN TRANSLOCASE PROTEIN TATC"/>
    <property type="match status" value="1"/>
</dbReference>
<feature type="transmembrane region" description="Helical" evidence="5">
    <location>
        <begin position="74"/>
        <end position="95"/>
    </location>
</feature>
<sequence>MTFWDHLAELRSRFIWSLGAVLVGAAIGLFMYDWMLETIFLPPYCNVLESQGIERPCTLVITEPLDGFKTRIRVSLYVGLVLAMPVMLWHLWRFITPALGRREKRYAVPFVVSSVLLFACGAILAYSTFERALNFLISFGGAAVDPLFSPGAYLGLITYMMLAFGVGFEFPILLVFLQIAGVVQPSQLRQMRRYAIVGIVALAAIITPSGDPVSLAALSIPMYLFFETSILIGWLLMRRRTREASFDGTKSEQ</sequence>
<evidence type="ECO:0000256" key="5">
    <source>
        <dbReference type="SAM" id="Phobius"/>
    </source>
</evidence>
<feature type="transmembrane region" description="Helical" evidence="5">
    <location>
        <begin position="12"/>
        <end position="32"/>
    </location>
</feature>
<dbReference type="NCBIfam" id="TIGR00945">
    <property type="entry name" value="tatC"/>
    <property type="match status" value="1"/>
</dbReference>
<dbReference type="AlphaFoldDB" id="A0A381PQ79"/>
<evidence type="ECO:0000256" key="2">
    <source>
        <dbReference type="ARBA" id="ARBA00022692"/>
    </source>
</evidence>
<dbReference type="InterPro" id="IPR002033">
    <property type="entry name" value="TatC"/>
</dbReference>
<dbReference type="GO" id="GO:0033281">
    <property type="term" value="C:TAT protein transport complex"/>
    <property type="evidence" value="ECO:0007669"/>
    <property type="project" value="TreeGrafter"/>
</dbReference>
<dbReference type="GO" id="GO:0043953">
    <property type="term" value="P:protein transport by the Tat complex"/>
    <property type="evidence" value="ECO:0007669"/>
    <property type="project" value="TreeGrafter"/>
</dbReference>
<dbReference type="PANTHER" id="PTHR30371:SF0">
    <property type="entry name" value="SEC-INDEPENDENT PROTEIN TRANSLOCASE PROTEIN TATC, CHLOROPLASTIC-RELATED"/>
    <property type="match status" value="1"/>
</dbReference>
<organism evidence="6">
    <name type="scientific">marine metagenome</name>
    <dbReference type="NCBI Taxonomy" id="408172"/>
    <lineage>
        <taxon>unclassified sequences</taxon>
        <taxon>metagenomes</taxon>
        <taxon>ecological metagenomes</taxon>
    </lineage>
</organism>